<protein>
    <submittedName>
        <fullName evidence="2">Uncharacterized protein</fullName>
    </submittedName>
</protein>
<feature type="compositionally biased region" description="Polar residues" evidence="1">
    <location>
        <begin position="1"/>
        <end position="12"/>
    </location>
</feature>
<proteinExistence type="predicted"/>
<evidence type="ECO:0000313" key="2">
    <source>
        <dbReference type="EMBL" id="CAN71470.1"/>
    </source>
</evidence>
<reference evidence="2" key="1">
    <citation type="journal article" date="2007" name="PLoS ONE">
        <title>The first genome sequence of an elite grapevine cultivar (Pinot noir Vitis vinifera L.): coping with a highly heterozygous genome.</title>
        <authorList>
            <person name="Velasco R."/>
            <person name="Zharkikh A."/>
            <person name="Troggio M."/>
            <person name="Cartwright D.A."/>
            <person name="Cestaro A."/>
            <person name="Pruss D."/>
            <person name="Pindo M."/>
            <person name="FitzGerald L.M."/>
            <person name="Vezzulli S."/>
            <person name="Reid J."/>
            <person name="Malacarne G."/>
            <person name="Iliev D."/>
            <person name="Coppola G."/>
            <person name="Wardell B."/>
            <person name="Micheletti D."/>
            <person name="Macalma T."/>
            <person name="Facci M."/>
            <person name="Mitchell J.T."/>
            <person name="Perazzolli M."/>
            <person name="Eldredge G."/>
            <person name="Gatto P."/>
            <person name="Oyzerski R."/>
            <person name="Moretto M."/>
            <person name="Gutin N."/>
            <person name="Stefanini M."/>
            <person name="Chen Y."/>
            <person name="Segala C."/>
            <person name="Davenport C."/>
            <person name="Dematte L."/>
            <person name="Mraz A."/>
            <person name="Battilana J."/>
            <person name="Stormo K."/>
            <person name="Costa F."/>
            <person name="Tao Q."/>
            <person name="Si-Ammour A."/>
            <person name="Harkins T."/>
            <person name="Lackey A."/>
            <person name="Perbost C."/>
            <person name="Taillon B."/>
            <person name="Stella A."/>
            <person name="Solovyev V."/>
            <person name="Fawcett J.A."/>
            <person name="Sterck L."/>
            <person name="Vandepoele K."/>
            <person name="Grando S.M."/>
            <person name="Toppo S."/>
            <person name="Moser C."/>
            <person name="Lanchbury J."/>
            <person name="Bogden R."/>
            <person name="Skolnick M."/>
            <person name="Sgaramella V."/>
            <person name="Bhatnagar S.K."/>
            <person name="Fontana P."/>
            <person name="Gutin A."/>
            <person name="Van de Peer Y."/>
            <person name="Salamini F."/>
            <person name="Viola R."/>
        </authorList>
    </citation>
    <scope>NUCLEOTIDE SEQUENCE</scope>
</reference>
<name>A5AMW5_VITVI</name>
<gene>
    <name evidence="2" type="ORF">VITISV_038994</name>
</gene>
<accession>A5AMW5</accession>
<evidence type="ECO:0000256" key="1">
    <source>
        <dbReference type="SAM" id="MobiDB-lite"/>
    </source>
</evidence>
<organism evidence="2">
    <name type="scientific">Vitis vinifera</name>
    <name type="common">Grape</name>
    <dbReference type="NCBI Taxonomy" id="29760"/>
    <lineage>
        <taxon>Eukaryota</taxon>
        <taxon>Viridiplantae</taxon>
        <taxon>Streptophyta</taxon>
        <taxon>Embryophyta</taxon>
        <taxon>Tracheophyta</taxon>
        <taxon>Spermatophyta</taxon>
        <taxon>Magnoliopsida</taxon>
        <taxon>eudicotyledons</taxon>
        <taxon>Gunneridae</taxon>
        <taxon>Pentapetalae</taxon>
        <taxon>rosids</taxon>
        <taxon>Vitales</taxon>
        <taxon>Vitaceae</taxon>
        <taxon>Viteae</taxon>
        <taxon>Vitis</taxon>
    </lineage>
</organism>
<sequence length="171" mass="19300">MSGAQTLSQDQPQTKEEKDIISQSKKKLLRRSNGEPISIPAPTQVDDVIMADFTFQQTYTPAPVWGSRFFKETVEQGKAKPHIYDGADEEDELDAFVVEDMERGSEGTLSGQNSIYPKVLIPLSERKDLWKPWRRALIARKIGGIQKTGPRYKRPVENGFEMLDLDLGSIC</sequence>
<dbReference type="EMBL" id="AM430398">
    <property type="protein sequence ID" value="CAN71470.1"/>
    <property type="molecule type" value="Genomic_DNA"/>
</dbReference>
<dbReference type="AlphaFoldDB" id="A5AMW5"/>
<feature type="region of interest" description="Disordered" evidence="1">
    <location>
        <begin position="1"/>
        <end position="40"/>
    </location>
</feature>